<organism evidence="2 3">
    <name type="scientific">Papio anubis</name>
    <name type="common">Olive baboon</name>
    <dbReference type="NCBI Taxonomy" id="9555"/>
    <lineage>
        <taxon>Eukaryota</taxon>
        <taxon>Metazoa</taxon>
        <taxon>Chordata</taxon>
        <taxon>Craniata</taxon>
        <taxon>Vertebrata</taxon>
        <taxon>Euteleostomi</taxon>
        <taxon>Mammalia</taxon>
        <taxon>Eutheria</taxon>
        <taxon>Euarchontoglires</taxon>
        <taxon>Primates</taxon>
        <taxon>Haplorrhini</taxon>
        <taxon>Catarrhini</taxon>
        <taxon>Cercopithecidae</taxon>
        <taxon>Cercopithecinae</taxon>
        <taxon>Papio</taxon>
    </lineage>
</organism>
<dbReference type="Ensembl" id="ENSPANT00000064206.1">
    <property type="protein sequence ID" value="ENSPANP00000051680.1"/>
    <property type="gene ID" value="ENSPANG00000044632.1"/>
</dbReference>
<keyword evidence="1" id="KW-0472">Membrane</keyword>
<feature type="transmembrane region" description="Helical" evidence="1">
    <location>
        <begin position="12"/>
        <end position="29"/>
    </location>
</feature>
<name>A0A8I5NHN6_PAPAN</name>
<reference evidence="2" key="3">
    <citation type="submission" date="2025-09" db="UniProtKB">
        <authorList>
            <consortium name="Ensembl"/>
        </authorList>
    </citation>
    <scope>IDENTIFICATION</scope>
</reference>
<dbReference type="AlphaFoldDB" id="A0A8I5NHN6"/>
<reference evidence="2" key="2">
    <citation type="submission" date="2025-08" db="UniProtKB">
        <authorList>
            <consortium name="Ensembl"/>
        </authorList>
    </citation>
    <scope>IDENTIFICATION</scope>
</reference>
<dbReference type="Proteomes" id="UP000028761">
    <property type="component" value="Chromosome 3"/>
</dbReference>
<evidence type="ECO:0000313" key="3">
    <source>
        <dbReference type="Proteomes" id="UP000028761"/>
    </source>
</evidence>
<reference evidence="2 3" key="1">
    <citation type="submission" date="2012-03" db="EMBL/GenBank/DDBJ databases">
        <title>Whole Genome Assembly of Papio anubis.</title>
        <authorList>
            <person name="Liu Y.L."/>
            <person name="Abraham K.A."/>
            <person name="Akbar H.A."/>
            <person name="Ali S.A."/>
            <person name="Anosike U.A."/>
            <person name="Aqrawi P.A."/>
            <person name="Arias F.A."/>
            <person name="Attaway T.A."/>
            <person name="Awwad R.A."/>
            <person name="Babu C.B."/>
            <person name="Bandaranaike D.B."/>
            <person name="Battles P.B."/>
            <person name="Bell A.B."/>
            <person name="Beltran B.B."/>
            <person name="Berhane-Mersha D.B."/>
            <person name="Bess C.B."/>
            <person name="Bickham C.B."/>
            <person name="Bolden T.B."/>
            <person name="Carter K.C."/>
            <person name="Chau D.C."/>
            <person name="Chavez A.C."/>
            <person name="Clerc-Blankenburg K.C."/>
            <person name="Coyle M.C."/>
            <person name="Dao M.D."/>
            <person name="Davila M.L.D."/>
            <person name="Davy-Carroll L.D."/>
            <person name="Denson S.D."/>
            <person name="Dinh H.D."/>
            <person name="Fernandez S.F."/>
            <person name="Fernando P.F."/>
            <person name="Forbes L.F."/>
            <person name="Francis C.F."/>
            <person name="Francisco L.F."/>
            <person name="Fu Q.F."/>
            <person name="Garcia-Iii R.G."/>
            <person name="Garrett T.G."/>
            <person name="Gross S.G."/>
            <person name="Gubbala S.G."/>
            <person name="Hirani K.H."/>
            <person name="Hogues M.H."/>
            <person name="Hollins B.H."/>
            <person name="Jackson L.J."/>
            <person name="Javaid M.J."/>
            <person name="Jhangiani S.J."/>
            <person name="Johnson A.J."/>
            <person name="Johnson B.J."/>
            <person name="Jones J.J."/>
            <person name="Joshi V.J."/>
            <person name="Kalu J.K."/>
            <person name="Khan N.K."/>
            <person name="Korchina V.K."/>
            <person name="Kovar C.K."/>
            <person name="Lago L.L."/>
            <person name="Lara F.L."/>
            <person name="Le T.-K.L."/>
            <person name="Lee S.L."/>
            <person name="Legall-Iii F.L."/>
            <person name="Lemon S.L."/>
            <person name="Liu J.L."/>
            <person name="Liu Y.-S.L."/>
            <person name="Liyanage D.L."/>
            <person name="Lopez J.L."/>
            <person name="Lorensuhewa L.L."/>
            <person name="Mata R.M."/>
            <person name="Mathew T.M."/>
            <person name="Mercado C.M."/>
            <person name="Mercado I.M."/>
            <person name="Morales K.M."/>
            <person name="Morgan M.M."/>
            <person name="Munidasa M.M."/>
            <person name="Ngo D.N."/>
            <person name="Nguyen L.N."/>
            <person name="Nguyen T.N."/>
            <person name="Nguyen N.N."/>
            <person name="Obregon M.O."/>
            <person name="Okwuonu G.O."/>
            <person name="Ongeri F.O."/>
            <person name="Onwere C.O."/>
            <person name="Osifeso I.O."/>
            <person name="Parra A.P."/>
            <person name="Patil S.P."/>
            <person name="Perez A.P."/>
            <person name="Perez Y.P."/>
            <person name="Pham C.P."/>
            <person name="Pu L.-L.P."/>
            <person name="Puazo M.P."/>
            <person name="Quiroz J.Q."/>
            <person name="Rouhana J.R."/>
            <person name="Ruiz M.R."/>
            <person name="Ruiz S.-J.R."/>
            <person name="Saada N.S."/>
            <person name="Santibanez J.S."/>
            <person name="Scheel M.S."/>
            <person name="Schneider B.S."/>
            <person name="Simmons D.S."/>
            <person name="Sisson I.S."/>
            <person name="Tang L.-Y.T."/>
            <person name="Thornton R.T."/>
            <person name="Tisius J.T."/>
            <person name="Toledanes G.T."/>
            <person name="Trejos Z.T."/>
            <person name="Usmani K.U."/>
            <person name="Varghese R.V."/>
            <person name="Vattathil S.V."/>
            <person name="Vee V.V."/>
            <person name="Walker D.W."/>
            <person name="Weissenberger G.W."/>
            <person name="White C.W."/>
            <person name="Williams A.W."/>
            <person name="Woodworth J.W."/>
            <person name="Wright R.W."/>
            <person name="Zhu Y.Z."/>
            <person name="Han Y.H."/>
            <person name="Newsham I.N."/>
            <person name="Nazareth L.N."/>
            <person name="Worley K.W."/>
            <person name="Muzny D.M."/>
            <person name="Rogers J.R."/>
            <person name="Gibbs R.G."/>
        </authorList>
    </citation>
    <scope>NUCLEOTIDE SEQUENCE [LARGE SCALE GENOMIC DNA]</scope>
</reference>
<dbReference type="PANTHER" id="PTHR12138">
    <property type="entry name" value="PRIMATE-EXPANDED PROTEIN FAMILY"/>
    <property type="match status" value="1"/>
</dbReference>
<dbReference type="PANTHER" id="PTHR12138:SF75">
    <property type="entry name" value="SECRETED PROTEIN"/>
    <property type="match status" value="1"/>
</dbReference>
<keyword evidence="1" id="KW-0812">Transmembrane</keyword>
<dbReference type="GeneTree" id="ENSGT01010000223043"/>
<evidence type="ECO:0000313" key="2">
    <source>
        <dbReference type="Ensembl" id="ENSPANP00000051680.1"/>
    </source>
</evidence>
<proteinExistence type="predicted"/>
<keyword evidence="1" id="KW-1133">Transmembrane helix</keyword>
<sequence>MHSTALELVQYIYFCLFLLLLLFVCFYEMESCSVTQAGEQWHDLSSLQAFCLPGSCHSPASASQVAGTTSARHCARLIFSIFSRDGVSPWSRSPDLVIRPPRPPNKLPFKYSNIQYLRRHERKKTYGRKLVERK</sequence>
<evidence type="ECO:0000256" key="1">
    <source>
        <dbReference type="SAM" id="Phobius"/>
    </source>
</evidence>
<protein>
    <submittedName>
        <fullName evidence="2">Uncharacterized protein</fullName>
    </submittedName>
</protein>
<accession>A0A8I5NHN6</accession>
<keyword evidence="3" id="KW-1185">Reference proteome</keyword>